<dbReference type="InterPro" id="IPR001117">
    <property type="entry name" value="Cu-oxidase_2nd"/>
</dbReference>
<sequence length="764" mass="87881">MNHLKYMLLLMLMGCQTLFSQNIYEQSKEGNTENRPVREYTLTIKEEMVNKAGKDVKGMTVNGTIPGPTLEFTEGEYAVIYVKNEMKEETSVHWHGIIIPNFYDGVPYLTTPPIRPGETFKYEFPITQAGTYWYHSHTMLQEQSGVFGSIVINPKEKTLDYDTDLVLMLSDWTNEKPMNVLRNLKRGNEWYGIKKGTSTPLNQVIARSAFGAQLDFWRQRMEGADIADIYYPAFLVNGQQNPEYPDYKAGEKVRLRIINGSASTQFWMTFGGEMPTLVAADGLDVVPVQKNKTFIAIAETYDFIVTIPENGKIEFRAMAQDGSGTATAFIGNGKVIPAEVVPRPDKIKMMQQMAKMDMKMGAHALKFQPKKDERYEMKEEYGMQMDHSKMDHSKMEMKDEKMDMEMSTDSMMKGKMDNVQMGDMDGMQMFSEYNYDYLKSPKKTTYPKDVPVKEILLNLTGNMNRYIWSMNGVPLSETDQIKINHKEVTRITLNNLTMMHHPMHLHGHFFRVINENGEYSPLKHTVNVPPMGEVTIEFYGNEYGDWFFHCHILYHMMSGMARVMSYDTTRDNRLNGYPISGLISEADKYYTWATVDATSHMTELNFVTSNIRNQFNVSAEYGWNQNLEAEVTYERYLHDYLRVFGGVNIENEMEGSLDEITTTAIAGVRYLTPYLFNLDVRIDSKLRPQISLSREILIFPRTAIFGMYEYQANFGWVDDLSFGDNFTNEVTWKAGVKYFLSRNFSLMASYDNRFGAGGGLSVRF</sequence>
<evidence type="ECO:0000256" key="2">
    <source>
        <dbReference type="ARBA" id="ARBA00023002"/>
    </source>
</evidence>
<comment type="caution">
    <text evidence="7">The sequence shown here is derived from an EMBL/GenBank/DDBJ whole genome shotgun (WGS) entry which is preliminary data.</text>
</comment>
<dbReference type="InterPro" id="IPR008972">
    <property type="entry name" value="Cupredoxin"/>
</dbReference>
<dbReference type="PROSITE" id="PS00080">
    <property type="entry name" value="MULTICOPPER_OXIDASE2"/>
    <property type="match status" value="1"/>
</dbReference>
<dbReference type="InterPro" id="IPR034284">
    <property type="entry name" value="CuRO_1_CopA"/>
</dbReference>
<evidence type="ECO:0000256" key="1">
    <source>
        <dbReference type="ARBA" id="ARBA00022723"/>
    </source>
</evidence>
<protein>
    <submittedName>
        <fullName evidence="7">Copper oxidase</fullName>
    </submittedName>
</protein>
<dbReference type="PANTHER" id="PTHR11709:SF394">
    <property type="entry name" value="FI03373P-RELATED"/>
    <property type="match status" value="1"/>
</dbReference>
<evidence type="ECO:0000259" key="4">
    <source>
        <dbReference type="Pfam" id="PF00394"/>
    </source>
</evidence>
<evidence type="ECO:0000313" key="7">
    <source>
        <dbReference type="EMBL" id="TXD71544.1"/>
    </source>
</evidence>
<reference evidence="7 8" key="1">
    <citation type="submission" date="2019-08" db="EMBL/GenBank/DDBJ databases">
        <title>Genome of Aequorivita antarctica SW49 (type strain).</title>
        <authorList>
            <person name="Bowman J.P."/>
        </authorList>
    </citation>
    <scope>NUCLEOTIDE SEQUENCE [LARGE SCALE GENOMIC DNA]</scope>
    <source>
        <strain evidence="7 8">SW49</strain>
    </source>
</reference>
<dbReference type="InterPro" id="IPR011707">
    <property type="entry name" value="Cu-oxidase-like_N"/>
</dbReference>
<dbReference type="InterPro" id="IPR011706">
    <property type="entry name" value="Cu-oxidase_C"/>
</dbReference>
<dbReference type="OrthoDB" id="9757546at2"/>
<accession>A0A5C6YVE8</accession>
<evidence type="ECO:0000259" key="5">
    <source>
        <dbReference type="Pfam" id="PF07731"/>
    </source>
</evidence>
<keyword evidence="1" id="KW-0479">Metal-binding</keyword>
<dbReference type="GO" id="GO:0016491">
    <property type="term" value="F:oxidoreductase activity"/>
    <property type="evidence" value="ECO:0007669"/>
    <property type="project" value="UniProtKB-KW"/>
</dbReference>
<dbReference type="CDD" id="cd13896">
    <property type="entry name" value="CuRO_3_CopA"/>
    <property type="match status" value="1"/>
</dbReference>
<evidence type="ECO:0000313" key="8">
    <source>
        <dbReference type="Proteomes" id="UP000321497"/>
    </source>
</evidence>
<dbReference type="InterPro" id="IPR045087">
    <property type="entry name" value="Cu-oxidase_fam"/>
</dbReference>
<proteinExistence type="predicted"/>
<organism evidence="7 8">
    <name type="scientific">Aequorivita antarctica</name>
    <dbReference type="NCBI Taxonomy" id="153266"/>
    <lineage>
        <taxon>Bacteria</taxon>
        <taxon>Pseudomonadati</taxon>
        <taxon>Bacteroidota</taxon>
        <taxon>Flavobacteriia</taxon>
        <taxon>Flavobacteriales</taxon>
        <taxon>Flavobacteriaceae</taxon>
        <taxon>Aequorivita</taxon>
    </lineage>
</organism>
<dbReference type="Pfam" id="PF07732">
    <property type="entry name" value="Cu-oxidase_3"/>
    <property type="match status" value="1"/>
</dbReference>
<dbReference type="CDD" id="cd13848">
    <property type="entry name" value="CuRO_1_CopA"/>
    <property type="match status" value="1"/>
</dbReference>
<dbReference type="InterPro" id="IPR033138">
    <property type="entry name" value="Cu_oxidase_CS"/>
</dbReference>
<dbReference type="AlphaFoldDB" id="A0A5C6YVE8"/>
<dbReference type="Pfam" id="PF07731">
    <property type="entry name" value="Cu-oxidase_2"/>
    <property type="match status" value="1"/>
</dbReference>
<feature type="domain" description="Plastocyanin-like" evidence="4">
    <location>
        <begin position="165"/>
        <end position="311"/>
    </location>
</feature>
<evidence type="ECO:0000259" key="6">
    <source>
        <dbReference type="Pfam" id="PF07732"/>
    </source>
</evidence>
<evidence type="ECO:0000256" key="3">
    <source>
        <dbReference type="ARBA" id="ARBA00023008"/>
    </source>
</evidence>
<feature type="domain" description="Plastocyanin-like" evidence="6">
    <location>
        <begin position="45"/>
        <end position="156"/>
    </location>
</feature>
<gene>
    <name evidence="7" type="ORF">ESU54_16100</name>
</gene>
<dbReference type="Gene3D" id="2.60.40.420">
    <property type="entry name" value="Cupredoxins - blue copper proteins"/>
    <property type="match status" value="3"/>
</dbReference>
<dbReference type="EMBL" id="VORT01000016">
    <property type="protein sequence ID" value="TXD71544.1"/>
    <property type="molecule type" value="Genomic_DNA"/>
</dbReference>
<name>A0A5C6YVE8_9FLAO</name>
<keyword evidence="8" id="KW-1185">Reference proteome</keyword>
<dbReference type="InterPro" id="IPR034279">
    <property type="entry name" value="CuRO_3_CopA"/>
</dbReference>
<dbReference type="Pfam" id="PF00394">
    <property type="entry name" value="Cu-oxidase"/>
    <property type="match status" value="1"/>
</dbReference>
<dbReference type="InterPro" id="IPR002355">
    <property type="entry name" value="Cu_oxidase_Cu_BS"/>
</dbReference>
<dbReference type="PANTHER" id="PTHR11709">
    <property type="entry name" value="MULTI-COPPER OXIDASE"/>
    <property type="match status" value="1"/>
</dbReference>
<dbReference type="GO" id="GO:0005507">
    <property type="term" value="F:copper ion binding"/>
    <property type="evidence" value="ECO:0007669"/>
    <property type="project" value="InterPro"/>
</dbReference>
<keyword evidence="3" id="KW-0186">Copper</keyword>
<dbReference type="RefSeq" id="WP_111844916.1">
    <property type="nucleotide sequence ID" value="NZ_UEGI01000010.1"/>
</dbReference>
<feature type="domain" description="Plastocyanin-like" evidence="5">
    <location>
        <begin position="453"/>
        <end position="567"/>
    </location>
</feature>
<dbReference type="SUPFAM" id="SSF49503">
    <property type="entry name" value="Cupredoxins"/>
    <property type="match status" value="3"/>
</dbReference>
<dbReference type="PROSITE" id="PS00079">
    <property type="entry name" value="MULTICOPPER_OXIDASE1"/>
    <property type="match status" value="1"/>
</dbReference>
<keyword evidence="2" id="KW-0560">Oxidoreductase</keyword>
<dbReference type="Proteomes" id="UP000321497">
    <property type="component" value="Unassembled WGS sequence"/>
</dbReference>